<accession>Q2JDR3</accession>
<dbReference type="Pfam" id="PF09250">
    <property type="entry name" value="Prim-Pol"/>
    <property type="match status" value="1"/>
</dbReference>
<dbReference type="SMART" id="SM00943">
    <property type="entry name" value="Prim-Pol"/>
    <property type="match status" value="1"/>
</dbReference>
<dbReference type="CDD" id="cd04859">
    <property type="entry name" value="Prim_Pol"/>
    <property type="match status" value="1"/>
</dbReference>
<feature type="domain" description="DNA primase/polymerase bifunctional N-terminal" evidence="2">
    <location>
        <begin position="12"/>
        <end position="181"/>
    </location>
</feature>
<dbReference type="SUPFAM" id="SSF56747">
    <property type="entry name" value="Prim-pol domain"/>
    <property type="match status" value="1"/>
</dbReference>
<organism evidence="3 4">
    <name type="scientific">Frankia casuarinae (strain DSM 45818 / CECT 9043 / HFP020203 / CcI3)</name>
    <dbReference type="NCBI Taxonomy" id="106370"/>
    <lineage>
        <taxon>Bacteria</taxon>
        <taxon>Bacillati</taxon>
        <taxon>Actinomycetota</taxon>
        <taxon>Actinomycetes</taxon>
        <taxon>Frankiales</taxon>
        <taxon>Frankiaceae</taxon>
        <taxon>Frankia</taxon>
    </lineage>
</organism>
<dbReference type="HOGENOM" id="CLU_057861_0_0_11"/>
<keyword evidence="4" id="KW-1185">Reference proteome</keyword>
<sequence length="295" mass="30365">MTTPRPSMLPAAVTYADQGWPVFVLGRTKRPVANCEPCAQAGPDHDREACPCLTCHSFYAATTDRNRIVAMLAAVPDGLLAIRTGTAAGLAVIDIDPRNGGTLDRSLMTPTAAVATGGGGWHLYYRHPGHPVLSRPLTGAPGIDIKADGGLVVAPPSLHPTTGRPYQWAGTRPVAEMPPALIAAVAADPPMTKPAPPRSCTPARVSSRAGEAGGISNPAALLAAHLAAVARAPEGRRRTTLYGAARGIARMVAAGHLTTTEAWAALTDAGHTADQTDRDINAAITGGFHAEGVPT</sequence>
<dbReference type="AlphaFoldDB" id="Q2JDR3"/>
<dbReference type="OrthoDB" id="3218228at2"/>
<gene>
    <name evidence="3" type="ordered locus">Francci3_1201</name>
</gene>
<dbReference type="EMBL" id="CP000249">
    <property type="protein sequence ID" value="ABD10579.1"/>
    <property type="molecule type" value="Genomic_DNA"/>
</dbReference>
<proteinExistence type="predicted"/>
<evidence type="ECO:0000313" key="4">
    <source>
        <dbReference type="Proteomes" id="UP000001937"/>
    </source>
</evidence>
<feature type="region of interest" description="Disordered" evidence="1">
    <location>
        <begin position="189"/>
        <end position="211"/>
    </location>
</feature>
<protein>
    <recommendedName>
        <fullName evidence="2">DNA primase/polymerase bifunctional N-terminal domain-containing protein</fullName>
    </recommendedName>
</protein>
<dbReference type="eggNOG" id="COG5519">
    <property type="taxonomic scope" value="Bacteria"/>
</dbReference>
<dbReference type="STRING" id="106370.Francci3_1201"/>
<evidence type="ECO:0000313" key="3">
    <source>
        <dbReference type="EMBL" id="ABD10579.1"/>
    </source>
</evidence>
<dbReference type="RefSeq" id="WP_011435645.1">
    <property type="nucleotide sequence ID" value="NC_007777.1"/>
</dbReference>
<name>Q2JDR3_FRACC</name>
<dbReference type="InterPro" id="IPR015330">
    <property type="entry name" value="DNA_primase/pol_bifunc_N"/>
</dbReference>
<dbReference type="Proteomes" id="UP000001937">
    <property type="component" value="Chromosome"/>
</dbReference>
<evidence type="ECO:0000259" key="2">
    <source>
        <dbReference type="SMART" id="SM00943"/>
    </source>
</evidence>
<dbReference type="KEGG" id="fra:Francci3_1201"/>
<evidence type="ECO:0000256" key="1">
    <source>
        <dbReference type="SAM" id="MobiDB-lite"/>
    </source>
</evidence>
<reference evidence="3 4" key="1">
    <citation type="journal article" date="2007" name="Genome Res.">
        <title>Genome characteristics of facultatively symbiotic Frankia sp. strains reflect host range and host plant biogeography.</title>
        <authorList>
            <person name="Normand P."/>
            <person name="Lapierre P."/>
            <person name="Tisa L.S."/>
            <person name="Gogarten J.P."/>
            <person name="Alloisio N."/>
            <person name="Bagnarol E."/>
            <person name="Bassi C.A."/>
            <person name="Berry A.M."/>
            <person name="Bickhart D.M."/>
            <person name="Choisne N."/>
            <person name="Couloux A."/>
            <person name="Cournoyer B."/>
            <person name="Cruveiller S."/>
            <person name="Daubin V."/>
            <person name="Demange N."/>
            <person name="Francino M.P."/>
            <person name="Goltsman E."/>
            <person name="Huang Y."/>
            <person name="Kopp O.R."/>
            <person name="Labarre L."/>
            <person name="Lapidus A."/>
            <person name="Lavire C."/>
            <person name="Marechal J."/>
            <person name="Martinez M."/>
            <person name="Mastronunzio J.E."/>
            <person name="Mullin B.C."/>
            <person name="Niemann J."/>
            <person name="Pujic P."/>
            <person name="Rawnsley T."/>
            <person name="Rouy Z."/>
            <person name="Schenowitz C."/>
            <person name="Sellstedt A."/>
            <person name="Tavares F."/>
            <person name="Tomkins J.P."/>
            <person name="Vallenet D."/>
            <person name="Valverde C."/>
            <person name="Wall L.G."/>
            <person name="Wang Y."/>
            <person name="Medigue C."/>
            <person name="Benson D.R."/>
        </authorList>
    </citation>
    <scope>NUCLEOTIDE SEQUENCE [LARGE SCALE GENOMIC DNA]</scope>
    <source>
        <strain evidence="4">DSM 45818 / CECT 9043 / CcI3</strain>
    </source>
</reference>